<dbReference type="Proteomes" id="UP000217790">
    <property type="component" value="Unassembled WGS sequence"/>
</dbReference>
<dbReference type="AlphaFoldDB" id="A0A2H3CXK7"/>
<dbReference type="OrthoDB" id="332863at2759"/>
<sequence>MVRPMVYLRIELPVLGLSGRGATVLFDPIFGDKSLPSELLGPKRYTKPLKIENTPEVAAIVILVKPYGRPSLCCHRLTSSTLATLLSLTMLF</sequence>
<organism evidence="1 2">
    <name type="scientific">Armillaria gallica</name>
    <name type="common">Bulbous honey fungus</name>
    <name type="synonym">Armillaria bulbosa</name>
    <dbReference type="NCBI Taxonomy" id="47427"/>
    <lineage>
        <taxon>Eukaryota</taxon>
        <taxon>Fungi</taxon>
        <taxon>Dikarya</taxon>
        <taxon>Basidiomycota</taxon>
        <taxon>Agaricomycotina</taxon>
        <taxon>Agaricomycetes</taxon>
        <taxon>Agaricomycetidae</taxon>
        <taxon>Agaricales</taxon>
        <taxon>Marasmiineae</taxon>
        <taxon>Physalacriaceae</taxon>
        <taxon>Armillaria</taxon>
    </lineage>
</organism>
<dbReference type="Gene3D" id="3.60.15.10">
    <property type="entry name" value="Ribonuclease Z/Hydroxyacylglutathione hydrolase-like"/>
    <property type="match status" value="1"/>
</dbReference>
<proteinExistence type="predicted"/>
<protein>
    <submittedName>
        <fullName evidence="1">Uncharacterized protein</fullName>
    </submittedName>
</protein>
<reference evidence="2" key="1">
    <citation type="journal article" date="2017" name="Nat. Ecol. Evol.">
        <title>Genome expansion and lineage-specific genetic innovations in the forest pathogenic fungi Armillaria.</title>
        <authorList>
            <person name="Sipos G."/>
            <person name="Prasanna A.N."/>
            <person name="Walter M.C."/>
            <person name="O'Connor E."/>
            <person name="Balint B."/>
            <person name="Krizsan K."/>
            <person name="Kiss B."/>
            <person name="Hess J."/>
            <person name="Varga T."/>
            <person name="Slot J."/>
            <person name="Riley R."/>
            <person name="Boka B."/>
            <person name="Rigling D."/>
            <person name="Barry K."/>
            <person name="Lee J."/>
            <person name="Mihaltcheva S."/>
            <person name="LaButti K."/>
            <person name="Lipzen A."/>
            <person name="Waldron R."/>
            <person name="Moloney N.M."/>
            <person name="Sperisen C."/>
            <person name="Kredics L."/>
            <person name="Vagvoelgyi C."/>
            <person name="Patrignani A."/>
            <person name="Fitzpatrick D."/>
            <person name="Nagy I."/>
            <person name="Doyle S."/>
            <person name="Anderson J.B."/>
            <person name="Grigoriev I.V."/>
            <person name="Gueldener U."/>
            <person name="Muensterkoetter M."/>
            <person name="Nagy L.G."/>
        </authorList>
    </citation>
    <scope>NUCLEOTIDE SEQUENCE [LARGE SCALE GENOMIC DNA]</scope>
    <source>
        <strain evidence="2">Ar21-2</strain>
    </source>
</reference>
<evidence type="ECO:0000313" key="2">
    <source>
        <dbReference type="Proteomes" id="UP000217790"/>
    </source>
</evidence>
<evidence type="ECO:0000313" key="1">
    <source>
        <dbReference type="EMBL" id="PBK81517.1"/>
    </source>
</evidence>
<gene>
    <name evidence="1" type="ORF">ARMGADRAFT_779157</name>
</gene>
<dbReference type="EMBL" id="KZ293729">
    <property type="protein sequence ID" value="PBK81517.1"/>
    <property type="molecule type" value="Genomic_DNA"/>
</dbReference>
<dbReference type="InterPro" id="IPR036866">
    <property type="entry name" value="RibonucZ/Hydroxyglut_hydro"/>
</dbReference>
<name>A0A2H3CXK7_ARMGA</name>
<dbReference type="InParanoid" id="A0A2H3CXK7"/>
<dbReference type="STRING" id="47427.A0A2H3CXK7"/>
<accession>A0A2H3CXK7</accession>
<keyword evidence="2" id="KW-1185">Reference proteome</keyword>